<evidence type="ECO:0000256" key="10">
    <source>
        <dbReference type="PROSITE-ProRule" id="PRU00076"/>
    </source>
</evidence>
<feature type="domain" description="TB" evidence="14">
    <location>
        <begin position="1505"/>
        <end position="1560"/>
    </location>
</feature>
<feature type="disulfide bond" evidence="10">
    <location>
        <begin position="205"/>
        <end position="214"/>
    </location>
</feature>
<feature type="domain" description="EGF-like" evidence="13">
    <location>
        <begin position="323"/>
        <end position="363"/>
    </location>
</feature>
<feature type="disulfide bond" evidence="10">
    <location>
        <begin position="2582"/>
        <end position="2592"/>
    </location>
</feature>
<feature type="domain" description="EGF-like" evidence="13">
    <location>
        <begin position="2141"/>
        <end position="2181"/>
    </location>
</feature>
<reference evidence="15 16" key="1">
    <citation type="submission" date="2020-08" db="EMBL/GenBank/DDBJ databases">
        <title>Aphidius gifuensis genome sequencing and assembly.</title>
        <authorList>
            <person name="Du Z."/>
        </authorList>
    </citation>
    <scope>NUCLEOTIDE SEQUENCE [LARGE SCALE GENOMIC DNA]</scope>
    <source>
        <strain evidence="15">YNYX2018</strain>
        <tissue evidence="15">Adults</tissue>
    </source>
</reference>
<evidence type="ECO:0000313" key="15">
    <source>
        <dbReference type="EMBL" id="KAF7991730.1"/>
    </source>
</evidence>
<keyword evidence="7" id="KW-0106">Calcium</keyword>
<evidence type="ECO:0000313" key="16">
    <source>
        <dbReference type="Proteomes" id="UP000639338"/>
    </source>
</evidence>
<feature type="chain" id="PRO_5033011062" description="Fibrillin-2" evidence="12">
    <location>
        <begin position="23"/>
        <end position="2863"/>
    </location>
</feature>
<feature type="domain" description="EGF-like" evidence="13">
    <location>
        <begin position="1292"/>
        <end position="1332"/>
    </location>
</feature>
<comment type="caution">
    <text evidence="15">The sequence shown here is derived from an EMBL/GenBank/DDBJ whole genome shotgun (WGS) entry which is preliminary data.</text>
</comment>
<feature type="domain" description="TB" evidence="14">
    <location>
        <begin position="1665"/>
        <end position="1716"/>
    </location>
</feature>
<feature type="domain" description="EGF-like" evidence="13">
    <location>
        <begin position="998"/>
        <end position="1039"/>
    </location>
</feature>
<feature type="domain" description="TB" evidence="14">
    <location>
        <begin position="221"/>
        <end position="264"/>
    </location>
</feature>
<dbReference type="Pfam" id="PF07645">
    <property type="entry name" value="EGF_CA"/>
    <property type="match status" value="35"/>
</dbReference>
<dbReference type="PANTHER" id="PTHR47333:SF5">
    <property type="entry name" value="FIBRILLIN-3"/>
    <property type="match status" value="1"/>
</dbReference>
<feature type="domain" description="EGF-like" evidence="13">
    <location>
        <begin position="1040"/>
        <end position="1081"/>
    </location>
</feature>
<dbReference type="Pfam" id="PF12947">
    <property type="entry name" value="EGF_3"/>
    <property type="match status" value="2"/>
</dbReference>
<sequence length="2863" mass="315670">MWSFYENRFILVFLILAQLVVSSKEETTRDWLLHQGNHSTLRQDLDDNSRTLVLSGPNVCRSRYKSQCCPGWKQRGENGQCLIPICTRRCVNGRCIRPNVCLCDGGSIASACNPSSGTSASSALSASSQTRSLSHDNNRQDYRDIQQQKNGANGNTCKVQCINGNCVDGKCQCRPGYQGQFCNEPVCREPCLNQGRCIGPDRCACIYGYTGRKCETDYRTGPCYTKVKNGQCLVHLQGVVCTRQMCCATVGKGWGHPCERCPARLDCDIGHLKTNQGKCVDINECEAIPRLCHGGKCINTIGSFTCDCPDGQARDLDTNECTDKDECQDENICVDGKCVNTVGGYYCVCNPGFIQSQDRKLCIDGRQGLCYTSVNRNNQCKNRLAVRLSKKDCCCGKNMGAGWGDECYICPSRSTDEYNKICNEPQHIAINECVLRPDICGNGGKCIDTDDGYECECYPGFYKQSGRCEDVDECQQSYCQGGTCQNLPGSFICHCPAGFVVSGEGKYCSDHDECQDTGMCTNGHCTNMNGSFKCKCNDGYVLSPSKNTCTDVNECAENPRICLNGRCENTPGSYHCVCQSGFTASRDNTFCVDMDECSSTGMCNNGKCVNMEGSFKCVCDSGFRLGPDQSHCVDIDECLSSPCQSGRCKNKPGNFICECNLGFTLGPDGRSCLDSRRDLCYSQYRDGQCSNPTSTAVTKSSCCCCTIILGQPLGWGSNCQACPMPNTSEFELLCPHGAGMTYNGDDINECAQNPNICINGGCENLMGTYRCICDSGYELDSSGKLCSDINECELEKSLCNGGQCRNTPGSYQCICPTGTRINTLNQMCEDIDECDELGNDDCINGSCINTKGSYRCECSNGYILDNTGHICMDNRRGSCWTKMIDGKCENNFPRLALKSECCCSVGVAWGSPCEQCDYSICEYTTQQICIDTRQETCFMDYRHSQCLKPIEGQFSKSLCCCSIGRAWGNDKCDLCPKYGTQLHAELCPKGDGFTERIDINECVEFPGMCLNGRCKNTIGSYSCRCHQGYALDENGIKCNDIDECEIMRGVCGNGTCVNTPGTFKCDCNDGYRSSDIMKICMDINECDEIPGLCRGGICKNNEGSYQCICPAGHELGPDKKTCKDIDECSRTSGICSNGVCENMMGTYQCICDDGYRQTGLKSHCEDVNECTIGNGGCEDICTNIPGSFSCSCSIGYSLNLDGRTCSDIDECKDNSRICNGGKCTNLPGSYSCHCTSGLLPGIDGKSCIDIDECTTQPQICGYGECRNTIGSFDCRCEEGYSVKPDGGPDCTDDDECLLNEHSCSEYAACRNTPGSHECTCHEGFIGNGIECRDINECLLNNGGCDANAQCINTIGSFECHCDAGFRGDGYNCRDIDECINDPKLCENGHCLNYPGSFRCECEKGFTYPDINNEQACIDINECEMFTNLCVYGKCENTFGMFRCECGDGYKLDGSGGNCTDVDECKSPQACQYGTCINTQGKYKCECPNNYELVDAGNACVDRRESLCYKGHENDGSRPQCIFDMSSSVTKATCCCSIGNAWGKNCEQCPEQNTKEYEELCPGGQGYRPNRVTVILEDINECEEHENICQNGHCTNTFGSFMCSCNEGYILDDTKASCIDINECLLHNNICGVGYCINDEGKYHCECPEGYMSMPGGKECVDMRKEYCYMNFDSDQCFNPMISPQTKMLCCCSMGAAWGSPCEPCPGERTREHEILCGMVPGQIMNPLTNHTEEIDECALMPTMCTHGRCLNTPGSFECQCDIGYTYDEDSHQCIDENECQQLPNPCSGNAQCINLQGSFECHCPDGYKLGISQRSCIDIDECYERPGICTNGICNNLQGSFQCICHLGFSLTRDRYSCVDIDECQRNPNICNNGTCVNTLGSYKCQCYEGFKLSPNNDCIDIDECRVMPFLCRNGRCKNQIGTFICECADGYTLGQDRQHCRDIDECKELNNICKQPGKCQNLMGSYICSCPPGYELDNDTKNICRDINECLEINDICENGKCINTDGGVECECPIGFKLDEKKNLMSCIDIREEYCYDELKRGQCSLQRYDTMTKKHCCCTMGKGWGKNCDLCPRENSIEFKKLCPEGAGRDDTGIDLNECLFMPDVCSGNGDCINTDGSFRCECQAGYTLDETLRRCIDQNECQLNQYICGNGTCLNVDGGFECLCNNGFAPGINQVCEDVNECLDIGNQCAFRCHNAPGSFRCICPYGYVLATDGRHCIDVNECDTPANHCKFQCKNLIGSFMCICPSGYQQIGITDDCKDIDECSLNSGLCRNGDCINLDGTYQCQCYDGFELSHDGKSCIDRRIGYCYLRTISGRCTSRTSELKTVTKVDCCCTMGIAWGNNCELCPSRDSDNYNELCLDKGFSIDGQDIDECNAIQDLCFNGICINTLGSFRCVCNKGYKTDKSGTKCIDINECELSSSPCKFNCQNTDGSFMCSCPNGFILNPDGISCRDLDECTTGQHLCQQKCTNTEGSYMCSCRDGYTQHGDSCHDINECEEHGCCPKPGTCINTLGSFKCICPRGFKLDRTGKFCTDNNECSDDKNCQHGCQNLMGTYRCGCPEGFIQHLYYNQCIDENECNNSPCGNNACINTIGSYKCGCPDGYQFDSNMQICVQMNPGCMGSPCAFGCTPNGPSGFLCGCPNGYQRIGQGHCLSTISPMSQIVPSNNNNNRGADIGDVPTFIINPDPYHIPPADDKIISTEGCFSCKINGNDNNARHRRGTKFSHDNLTISSDDSFDDGSRKKHVKKSQTHRSRRHHHGEIYTMKLRLHQTKHKIRIIKLQPALKDENIEYTIVKGNKGKHFEIVKDQGNISALHFKNRLKKIGEHRVVIHGKPINGITAENEIWEKPLTFRVHIIVNE</sequence>
<dbReference type="FunFam" id="2.10.25.10:FF:000003">
    <property type="entry name" value="fibrillin-1 isoform X1"/>
    <property type="match status" value="15"/>
</dbReference>
<feature type="domain" description="EGF-like" evidence="13">
    <location>
        <begin position="1619"/>
        <end position="1660"/>
    </location>
</feature>
<keyword evidence="4 10" id="KW-0245">EGF-like domain</keyword>
<feature type="domain" description="EGF-like" evidence="13">
    <location>
        <begin position="788"/>
        <end position="829"/>
    </location>
</feature>
<feature type="domain" description="EGF-like" evidence="13">
    <location>
        <begin position="1333"/>
        <end position="1373"/>
    </location>
</feature>
<dbReference type="Gene3D" id="2.10.25.10">
    <property type="entry name" value="Laminin"/>
    <property type="match status" value="45"/>
</dbReference>
<dbReference type="FunFam" id="2.10.25.10:FF:000096">
    <property type="entry name" value="Putative fibrillin 2"/>
    <property type="match status" value="3"/>
</dbReference>
<keyword evidence="3" id="KW-0272">Extracellular matrix</keyword>
<dbReference type="Pfam" id="PF00683">
    <property type="entry name" value="TB"/>
    <property type="match status" value="9"/>
</dbReference>
<dbReference type="Gene3D" id="3.90.290.10">
    <property type="entry name" value="TGF-beta binding (TB) domain"/>
    <property type="match status" value="9"/>
</dbReference>
<feature type="domain" description="EGF-like" evidence="13">
    <location>
        <begin position="1418"/>
        <end position="1455"/>
    </location>
</feature>
<dbReference type="InterPro" id="IPR009030">
    <property type="entry name" value="Growth_fac_rcpt_cys_sf"/>
</dbReference>
<feature type="domain" description="EGF-like" evidence="13">
    <location>
        <begin position="1943"/>
        <end position="1981"/>
    </location>
</feature>
<comment type="subcellular location">
    <subcellularLocation>
        <location evidence="1">Secreted</location>
        <location evidence="1">Extracellular space</location>
        <location evidence="1">Extracellular matrix</location>
    </subcellularLocation>
</comment>
<evidence type="ECO:0000259" key="14">
    <source>
        <dbReference type="PROSITE" id="PS51364"/>
    </source>
</evidence>
<feature type="domain" description="EGF-like" evidence="13">
    <location>
        <begin position="1901"/>
        <end position="1942"/>
    </location>
</feature>
<dbReference type="FunFam" id="2.10.25.10:FF:000002">
    <property type="entry name" value="Latent-transforming growth factor beta-binding protein 3"/>
    <property type="match status" value="1"/>
</dbReference>
<dbReference type="SUPFAM" id="SSF57184">
    <property type="entry name" value="Growth factor receptor domain"/>
    <property type="match status" value="13"/>
</dbReference>
<organism evidence="15 16">
    <name type="scientific">Aphidius gifuensis</name>
    <name type="common">Parasitoid wasp</name>
    <dbReference type="NCBI Taxonomy" id="684658"/>
    <lineage>
        <taxon>Eukaryota</taxon>
        <taxon>Metazoa</taxon>
        <taxon>Ecdysozoa</taxon>
        <taxon>Arthropoda</taxon>
        <taxon>Hexapoda</taxon>
        <taxon>Insecta</taxon>
        <taxon>Pterygota</taxon>
        <taxon>Neoptera</taxon>
        <taxon>Endopterygota</taxon>
        <taxon>Hymenoptera</taxon>
        <taxon>Apocrita</taxon>
        <taxon>Ichneumonoidea</taxon>
        <taxon>Braconidae</taxon>
        <taxon>Aphidiinae</taxon>
        <taxon>Aphidius</taxon>
    </lineage>
</organism>
<dbReference type="SMART" id="SM00181">
    <property type="entry name" value="EGF"/>
    <property type="match status" value="47"/>
</dbReference>
<dbReference type="FunFam" id="2.10.25.10:FF:000804">
    <property type="entry name" value="Fibrillin-1"/>
    <property type="match status" value="1"/>
</dbReference>
<feature type="domain" description="EGF-like" evidence="13">
    <location>
        <begin position="183"/>
        <end position="215"/>
    </location>
</feature>
<feature type="domain" description="EGF-like" evidence="13">
    <location>
        <begin position="1987"/>
        <end position="2024"/>
    </location>
</feature>
<dbReference type="Pfam" id="PF14670">
    <property type="entry name" value="FXa_inhibition"/>
    <property type="match status" value="1"/>
</dbReference>
<dbReference type="FunFam" id="2.10.25.10:FF:000068">
    <property type="entry name" value="Latent transforming growth factor beta binding protein 3"/>
    <property type="match status" value="1"/>
</dbReference>
<dbReference type="SUPFAM" id="SSF57581">
    <property type="entry name" value="TB module/8-cys domain"/>
    <property type="match status" value="9"/>
</dbReference>
<dbReference type="InterPro" id="IPR036773">
    <property type="entry name" value="TB_dom_sf"/>
</dbReference>
<accession>A0A835CSX8</accession>
<dbReference type="PROSITE" id="PS00022">
    <property type="entry name" value="EGF_1"/>
    <property type="match status" value="1"/>
</dbReference>
<dbReference type="PROSITE" id="PS01186">
    <property type="entry name" value="EGF_2"/>
    <property type="match status" value="27"/>
</dbReference>
<dbReference type="FunFam" id="2.10.25.10:FF:000653">
    <property type="entry name" value="Putative Fibrillin-1"/>
    <property type="match status" value="1"/>
</dbReference>
<feature type="domain" description="EGF-like" evidence="13">
    <location>
        <begin position="1082"/>
        <end position="1123"/>
    </location>
</feature>
<evidence type="ECO:0000256" key="4">
    <source>
        <dbReference type="ARBA" id="ARBA00022536"/>
    </source>
</evidence>
<feature type="domain" description="EGF-like" evidence="13">
    <location>
        <begin position="1124"/>
        <end position="1165"/>
    </location>
</feature>
<proteinExistence type="predicted"/>
<feature type="domain" description="EGF-like" evidence="13">
    <location>
        <begin position="746"/>
        <end position="787"/>
    </location>
</feature>
<dbReference type="GO" id="GO:0071944">
    <property type="term" value="C:cell periphery"/>
    <property type="evidence" value="ECO:0007669"/>
    <property type="project" value="UniProtKB-ARBA"/>
</dbReference>
<keyword evidence="8 10" id="KW-1015">Disulfide bond</keyword>
<keyword evidence="16" id="KW-1185">Reference proteome</keyword>
<feature type="domain" description="EGF-like" evidence="13">
    <location>
        <begin position="2264"/>
        <end position="2305"/>
    </location>
</feature>
<keyword evidence="5 12" id="KW-0732">Signal</keyword>
<feature type="domain" description="EGF-like" evidence="13">
    <location>
        <begin position="1577"/>
        <end position="1614"/>
    </location>
</feature>
<dbReference type="InterPro" id="IPR026823">
    <property type="entry name" value="cEGF"/>
</dbReference>
<dbReference type="InterPro" id="IPR001881">
    <property type="entry name" value="EGF-like_Ca-bd_dom"/>
</dbReference>
<feature type="domain" description="TB" evidence="14">
    <location>
        <begin position="2310"/>
        <end position="2363"/>
    </location>
</feature>
<feature type="domain" description="EGF-like" evidence="13">
    <location>
        <begin position="429"/>
        <end position="469"/>
    </location>
</feature>
<feature type="domain" description="EGF-like" evidence="13">
    <location>
        <begin position="510"/>
        <end position="550"/>
    </location>
</feature>
<dbReference type="InterPro" id="IPR017878">
    <property type="entry name" value="TB_dom"/>
</dbReference>
<feature type="disulfide bond" evidence="10">
    <location>
        <begin position="474"/>
        <end position="484"/>
    </location>
</feature>
<keyword evidence="9" id="KW-0325">Glycoprotein</keyword>
<feature type="domain" description="EGF-like" evidence="13">
    <location>
        <begin position="593"/>
        <end position="633"/>
    </location>
</feature>
<evidence type="ECO:0000256" key="7">
    <source>
        <dbReference type="ARBA" id="ARBA00022837"/>
    </source>
</evidence>
<dbReference type="SMART" id="SM00179">
    <property type="entry name" value="EGF_CA"/>
    <property type="match status" value="44"/>
</dbReference>
<protein>
    <recommendedName>
        <fullName evidence="17">Fibrillin-2</fullName>
    </recommendedName>
</protein>
<dbReference type="SUPFAM" id="SSF57196">
    <property type="entry name" value="EGF/Laminin"/>
    <property type="match status" value="7"/>
</dbReference>
<dbReference type="PROSITE" id="PS50026">
    <property type="entry name" value="EGF_3"/>
    <property type="match status" value="39"/>
</dbReference>
<dbReference type="FunFam" id="2.10.25.10:FF:000010">
    <property type="entry name" value="Pro-epidermal growth factor"/>
    <property type="match status" value="2"/>
</dbReference>
<feature type="compositionally biased region" description="Basic residues" evidence="11">
    <location>
        <begin position="2745"/>
        <end position="2762"/>
    </location>
</feature>
<gene>
    <name evidence="15" type="ORF">HCN44_010531</name>
</gene>
<comment type="caution">
    <text evidence="10">Lacks conserved residue(s) required for the propagation of feature annotation.</text>
</comment>
<evidence type="ECO:0000256" key="5">
    <source>
        <dbReference type="ARBA" id="ARBA00022729"/>
    </source>
</evidence>
<feature type="disulfide bond" evidence="10">
    <location>
        <begin position="638"/>
        <end position="648"/>
    </location>
</feature>
<evidence type="ECO:0000256" key="12">
    <source>
        <dbReference type="SAM" id="SignalP"/>
    </source>
</evidence>
<evidence type="ECO:0000259" key="13">
    <source>
        <dbReference type="PROSITE" id="PS50026"/>
    </source>
</evidence>
<dbReference type="OrthoDB" id="10045365at2759"/>
<evidence type="ECO:0000256" key="8">
    <source>
        <dbReference type="ARBA" id="ARBA00023157"/>
    </source>
</evidence>
<dbReference type="FunFam" id="2.10.25.10:FF:000240">
    <property type="entry name" value="Vitamin K-dependent protein S"/>
    <property type="match status" value="1"/>
</dbReference>
<evidence type="ECO:0000256" key="2">
    <source>
        <dbReference type="ARBA" id="ARBA00022525"/>
    </source>
</evidence>
<feature type="domain" description="TB" evidence="14">
    <location>
        <begin position="877"/>
        <end position="916"/>
    </location>
</feature>
<dbReference type="InterPro" id="IPR000152">
    <property type="entry name" value="EGF-type_Asp/Asn_hydroxyl_site"/>
</dbReference>
<dbReference type="PROSITE" id="PS01187">
    <property type="entry name" value="EGF_CA"/>
    <property type="match status" value="12"/>
</dbReference>
<dbReference type="CDD" id="cd00054">
    <property type="entry name" value="EGF_CA"/>
    <property type="match status" value="23"/>
</dbReference>
<dbReference type="InterPro" id="IPR000742">
    <property type="entry name" value="EGF"/>
</dbReference>
<dbReference type="FunFam" id="2.10.25.10:FF:000038">
    <property type="entry name" value="Fibrillin 2"/>
    <property type="match status" value="2"/>
</dbReference>
<feature type="domain" description="EGF-like" evidence="13">
    <location>
        <begin position="281"/>
        <end position="322"/>
    </location>
</feature>
<name>A0A835CSX8_APHGI</name>
<dbReference type="PIRSF" id="PIRSF036312">
    <property type="entry name" value="Fibrillin"/>
    <property type="match status" value="1"/>
</dbReference>
<feature type="domain" description="TB" evidence="14">
    <location>
        <begin position="678"/>
        <end position="734"/>
    </location>
</feature>
<evidence type="ECO:0000256" key="3">
    <source>
        <dbReference type="ARBA" id="ARBA00022530"/>
    </source>
</evidence>
<feature type="domain" description="EGF-like" evidence="13">
    <location>
        <begin position="551"/>
        <end position="588"/>
    </location>
</feature>
<feature type="domain" description="EGF-like" evidence="13">
    <location>
        <begin position="470"/>
        <end position="509"/>
    </location>
</feature>
<dbReference type="FunFam" id="2.10.25.10:FF:000020">
    <property type="entry name" value="Latent-transforming growth factor beta-binding protein 1"/>
    <property type="match status" value="1"/>
</dbReference>
<feature type="domain" description="EGF-like" evidence="13">
    <location>
        <begin position="2098"/>
        <end position="2140"/>
    </location>
</feature>
<evidence type="ECO:0008006" key="17">
    <source>
        <dbReference type="Google" id="ProtNLM"/>
    </source>
</evidence>
<feature type="domain" description="TB" evidence="14">
    <location>
        <begin position="368"/>
        <end position="422"/>
    </location>
</feature>
<dbReference type="PROSITE" id="PS51364">
    <property type="entry name" value="TB"/>
    <property type="match status" value="9"/>
</dbReference>
<dbReference type="EMBL" id="JACMRX010000004">
    <property type="protein sequence ID" value="KAF7991730.1"/>
    <property type="molecule type" value="Genomic_DNA"/>
</dbReference>
<feature type="domain" description="EGF-like" evidence="13">
    <location>
        <begin position="1860"/>
        <end position="1900"/>
    </location>
</feature>
<feature type="domain" description="EGF-like" evidence="13">
    <location>
        <begin position="2578"/>
        <end position="2617"/>
    </location>
</feature>
<dbReference type="FunFam" id="2.10.25.10:FF:000014">
    <property type="entry name" value="Latent-transforming growth factor beta-binding protein 3"/>
    <property type="match status" value="3"/>
</dbReference>
<feature type="domain" description="EGF-like" evidence="13">
    <location>
        <begin position="1207"/>
        <end position="1248"/>
    </location>
</feature>
<dbReference type="Pfam" id="PF00008">
    <property type="entry name" value="EGF"/>
    <property type="match status" value="1"/>
</dbReference>
<feature type="domain" description="EGF-like" evidence="13">
    <location>
        <begin position="1460"/>
        <end position="1496"/>
    </location>
</feature>
<dbReference type="Proteomes" id="UP000639338">
    <property type="component" value="Unassembled WGS sequence"/>
</dbReference>
<dbReference type="GO" id="GO:0005509">
    <property type="term" value="F:calcium ion binding"/>
    <property type="evidence" value="ECO:0007669"/>
    <property type="project" value="InterPro"/>
</dbReference>
<dbReference type="InterPro" id="IPR052080">
    <property type="entry name" value="vWF_C/EGF_Fibrillin"/>
</dbReference>
<feature type="domain" description="EGF-like" evidence="13">
    <location>
        <begin position="2374"/>
        <end position="2411"/>
    </location>
</feature>
<evidence type="ECO:0000256" key="11">
    <source>
        <dbReference type="SAM" id="MobiDB-lite"/>
    </source>
</evidence>
<feature type="domain" description="TB" evidence="14">
    <location>
        <begin position="2035"/>
        <end position="2086"/>
    </location>
</feature>
<evidence type="ECO:0000256" key="6">
    <source>
        <dbReference type="ARBA" id="ARBA00022737"/>
    </source>
</evidence>
<feature type="domain" description="TB" evidence="14">
    <location>
        <begin position="935"/>
        <end position="987"/>
    </location>
</feature>
<feature type="domain" description="EGF-like" evidence="13">
    <location>
        <begin position="2496"/>
        <end position="2537"/>
    </location>
</feature>
<feature type="signal peptide" evidence="12">
    <location>
        <begin position="1"/>
        <end position="22"/>
    </location>
</feature>
<feature type="domain" description="EGF-like" evidence="13">
    <location>
        <begin position="1374"/>
        <end position="1411"/>
    </location>
</feature>
<dbReference type="FunFam" id="2.10.25.10:FF:000005">
    <property type="entry name" value="Fibrillin 2"/>
    <property type="match status" value="2"/>
</dbReference>
<dbReference type="InterPro" id="IPR018097">
    <property type="entry name" value="EGF_Ca-bd_CS"/>
</dbReference>
<dbReference type="FunFam" id="2.10.25.10:FF:000017">
    <property type="entry name" value="latent-transforming growth factor beta-binding protein 4 isoform X1"/>
    <property type="match status" value="1"/>
</dbReference>
<feature type="domain" description="EGF-like" evidence="13">
    <location>
        <begin position="2457"/>
        <end position="2495"/>
    </location>
</feature>
<dbReference type="InterPro" id="IPR024731">
    <property type="entry name" value="NELL2-like_EGF"/>
</dbReference>
<keyword evidence="2" id="KW-0964">Secreted</keyword>
<dbReference type="FunFam" id="2.10.25.10:FF:000023">
    <property type="entry name" value="Fibrillin 2"/>
    <property type="match status" value="1"/>
</dbReference>
<feature type="domain" description="EGF-like" evidence="13">
    <location>
        <begin position="1775"/>
        <end position="1813"/>
    </location>
</feature>
<feature type="domain" description="EGF-like" evidence="13">
    <location>
        <begin position="1249"/>
        <end position="1291"/>
    </location>
</feature>
<dbReference type="InterPro" id="IPR013032">
    <property type="entry name" value="EGF-like_CS"/>
</dbReference>
<feature type="domain" description="EGF-like" evidence="13">
    <location>
        <begin position="634"/>
        <end position="673"/>
    </location>
</feature>
<feature type="domain" description="EGF-like" evidence="13">
    <location>
        <begin position="830"/>
        <end position="868"/>
    </location>
</feature>
<feature type="disulfide bond" evidence="10">
    <location>
        <begin position="187"/>
        <end position="197"/>
    </location>
</feature>
<dbReference type="PANTHER" id="PTHR47333">
    <property type="entry name" value="VON WILLEBRAND FACTOR C AND EGF DOMAIN-CONTAINING PROTEIN"/>
    <property type="match status" value="1"/>
</dbReference>
<feature type="region of interest" description="Disordered" evidence="11">
    <location>
        <begin position="2731"/>
        <end position="2762"/>
    </location>
</feature>
<evidence type="ECO:0000256" key="1">
    <source>
        <dbReference type="ARBA" id="ARBA00004498"/>
    </source>
</evidence>
<feature type="domain" description="EGF-like" evidence="13">
    <location>
        <begin position="1733"/>
        <end position="1774"/>
    </location>
</feature>
<dbReference type="PROSITE" id="PS00010">
    <property type="entry name" value="ASX_HYDROXYL"/>
    <property type="match status" value="40"/>
</dbReference>
<feature type="domain" description="EGF-like" evidence="13">
    <location>
        <begin position="2182"/>
        <end position="2222"/>
    </location>
</feature>
<dbReference type="InterPro" id="IPR049883">
    <property type="entry name" value="NOTCH1_EGF-like"/>
</dbReference>
<evidence type="ECO:0000256" key="9">
    <source>
        <dbReference type="ARBA" id="ARBA00023180"/>
    </source>
</evidence>
<keyword evidence="6" id="KW-0677">Repeat</keyword>
<dbReference type="Pfam" id="PF12661">
    <property type="entry name" value="hEGF"/>
    <property type="match status" value="1"/>
</dbReference>
<dbReference type="Pfam" id="PF12662">
    <property type="entry name" value="cEGF"/>
    <property type="match status" value="2"/>
</dbReference>